<dbReference type="Pfam" id="PF21863">
    <property type="entry name" value="HTH_67"/>
    <property type="match status" value="1"/>
</dbReference>
<sequence>MSATTPSGHAAHPDGRRTDLNAVREVSLALNTAHTFIYFVPEAAEEAAKFGVTERGPAYFAYRSAAMGAVPWQVTLATFYNFSPRAVRPMESVWDAASPERWQAARFVSAERAFRRVAPKLTGDEVAEARSLIDPVVSGADYAGKTLAAANASVPLPSDPLVALWQQITVLREWRGDAHLVVLAHNGLGPCDCNVLQSATGRFPVGLARATRQWDDEEWAAASARLVARGWLDADGTVTEAGTAARERIETETDEHCAALWEGGGDAGARRLAALVKPVKEAFDAAGTYDMLR</sequence>
<protein>
    <recommendedName>
        <fullName evidence="3">SalK</fullName>
    </recommendedName>
</protein>
<name>A0A8T4IPD9_9ACTN</name>
<keyword evidence="2" id="KW-1185">Reference proteome</keyword>
<evidence type="ECO:0000313" key="2">
    <source>
        <dbReference type="Proteomes" id="UP000675554"/>
    </source>
</evidence>
<comment type="caution">
    <text evidence="1">The sequence shown here is derived from an EMBL/GenBank/DDBJ whole genome shotgun (WGS) entry which is preliminary data.</text>
</comment>
<reference evidence="1" key="1">
    <citation type="submission" date="2021-04" db="EMBL/GenBank/DDBJ databases">
        <title>Sequencing of actinobacteria type strains.</title>
        <authorList>
            <person name="Nguyen G.-S."/>
            <person name="Wentzel A."/>
        </authorList>
    </citation>
    <scope>NUCLEOTIDE SEQUENCE</scope>
    <source>
        <strain evidence="1">DSM 42095</strain>
    </source>
</reference>
<dbReference type="AlphaFoldDB" id="A0A8T4IPD9"/>
<evidence type="ECO:0008006" key="3">
    <source>
        <dbReference type="Google" id="ProtNLM"/>
    </source>
</evidence>
<evidence type="ECO:0000313" key="1">
    <source>
        <dbReference type="EMBL" id="MBR7673300.1"/>
    </source>
</evidence>
<dbReference type="NCBIfam" id="NF047719">
    <property type="entry name" value="SCO6745_fam_HTH"/>
    <property type="match status" value="1"/>
</dbReference>
<gene>
    <name evidence="1" type="ORF">KDA82_09770</name>
</gene>
<organism evidence="1 2">
    <name type="scientific">Streptomyces daliensis</name>
    <dbReference type="NCBI Taxonomy" id="299421"/>
    <lineage>
        <taxon>Bacteria</taxon>
        <taxon>Bacillati</taxon>
        <taxon>Actinomycetota</taxon>
        <taxon>Actinomycetes</taxon>
        <taxon>Kitasatosporales</taxon>
        <taxon>Streptomycetaceae</taxon>
        <taxon>Streptomyces</taxon>
    </lineage>
</organism>
<dbReference type="EMBL" id="JAGSMN010000193">
    <property type="protein sequence ID" value="MBR7673300.1"/>
    <property type="molecule type" value="Genomic_DNA"/>
</dbReference>
<dbReference type="Proteomes" id="UP000675554">
    <property type="component" value="Unassembled WGS sequence"/>
</dbReference>
<dbReference type="InterPro" id="IPR054058">
    <property type="entry name" value="HTH_67"/>
</dbReference>
<accession>A0A8T4IPD9</accession>
<proteinExistence type="predicted"/>